<gene>
    <name evidence="1" type="ORF">Hypma_010631</name>
</gene>
<dbReference type="InParanoid" id="A0A369JLU4"/>
<proteinExistence type="predicted"/>
<sequence length="143" mass="16287">MSLSLHWFLFDVHQFLEFLDSPTLQNLTLHYCAALNEDMISALSKSPSPGDILPRLKCLSIIDHTIYVEDEIVLNMIESRISQLEMVQIEGGYAEPEDFADRFSPPRASPSIFTRAQALKDGGLLLHYPRLTEQFWDNALGVY</sequence>
<protein>
    <recommendedName>
        <fullName evidence="3">F-box domain-containing protein</fullName>
    </recommendedName>
</protein>
<organism evidence="1 2">
    <name type="scientific">Hypsizygus marmoreus</name>
    <name type="common">White beech mushroom</name>
    <name type="synonym">Agaricus marmoreus</name>
    <dbReference type="NCBI Taxonomy" id="39966"/>
    <lineage>
        <taxon>Eukaryota</taxon>
        <taxon>Fungi</taxon>
        <taxon>Dikarya</taxon>
        <taxon>Basidiomycota</taxon>
        <taxon>Agaricomycotina</taxon>
        <taxon>Agaricomycetes</taxon>
        <taxon>Agaricomycetidae</taxon>
        <taxon>Agaricales</taxon>
        <taxon>Tricholomatineae</taxon>
        <taxon>Lyophyllaceae</taxon>
        <taxon>Hypsizygus</taxon>
    </lineage>
</organism>
<name>A0A369JLU4_HYPMA</name>
<evidence type="ECO:0000313" key="2">
    <source>
        <dbReference type="Proteomes" id="UP000076154"/>
    </source>
</evidence>
<dbReference type="AlphaFoldDB" id="A0A369JLU4"/>
<keyword evidence="2" id="KW-1185">Reference proteome</keyword>
<comment type="caution">
    <text evidence="1">The sequence shown here is derived from an EMBL/GenBank/DDBJ whole genome shotgun (WGS) entry which is preliminary data.</text>
</comment>
<dbReference type="Proteomes" id="UP000076154">
    <property type="component" value="Unassembled WGS sequence"/>
</dbReference>
<accession>A0A369JLU4</accession>
<reference evidence="1" key="1">
    <citation type="submission" date="2018-04" db="EMBL/GenBank/DDBJ databases">
        <title>Whole genome sequencing of Hypsizygus marmoreus.</title>
        <authorList>
            <person name="Choi I.-G."/>
            <person name="Min B."/>
            <person name="Kim J.-G."/>
            <person name="Kim S."/>
            <person name="Oh Y.-L."/>
            <person name="Kong W.-S."/>
            <person name="Park H."/>
            <person name="Jeong J."/>
            <person name="Song E.-S."/>
        </authorList>
    </citation>
    <scope>NUCLEOTIDE SEQUENCE [LARGE SCALE GENOMIC DNA]</scope>
    <source>
        <strain evidence="1">51987-8</strain>
    </source>
</reference>
<evidence type="ECO:0008006" key="3">
    <source>
        <dbReference type="Google" id="ProtNLM"/>
    </source>
</evidence>
<evidence type="ECO:0000313" key="1">
    <source>
        <dbReference type="EMBL" id="RDB22180.1"/>
    </source>
</evidence>
<dbReference type="EMBL" id="LUEZ02000052">
    <property type="protein sequence ID" value="RDB22180.1"/>
    <property type="molecule type" value="Genomic_DNA"/>
</dbReference>